<dbReference type="PROSITE" id="PS50127">
    <property type="entry name" value="UBC_2"/>
    <property type="match status" value="1"/>
</dbReference>
<dbReference type="InterPro" id="IPR016135">
    <property type="entry name" value="UBQ-conjugating_enzyme/RWD"/>
</dbReference>
<reference evidence="2 3" key="1">
    <citation type="journal article" date="2023" name="Commun. Biol.">
        <title>Genome analysis of Parmales, the sister group of diatoms, reveals the evolutionary specialization of diatoms from phago-mixotrophs to photoautotrophs.</title>
        <authorList>
            <person name="Ban H."/>
            <person name="Sato S."/>
            <person name="Yoshikawa S."/>
            <person name="Yamada K."/>
            <person name="Nakamura Y."/>
            <person name="Ichinomiya M."/>
            <person name="Sato N."/>
            <person name="Blanc-Mathieu R."/>
            <person name="Endo H."/>
            <person name="Kuwata A."/>
            <person name="Ogata H."/>
        </authorList>
    </citation>
    <scope>NUCLEOTIDE SEQUENCE [LARGE SCALE GENOMIC DNA]</scope>
</reference>
<dbReference type="EMBL" id="BRYB01004136">
    <property type="protein sequence ID" value="GMI26178.1"/>
    <property type="molecule type" value="Genomic_DNA"/>
</dbReference>
<name>A0ABQ6MH45_9STRA</name>
<organism evidence="2 3">
    <name type="scientific">Tetraparma gracilis</name>
    <dbReference type="NCBI Taxonomy" id="2962635"/>
    <lineage>
        <taxon>Eukaryota</taxon>
        <taxon>Sar</taxon>
        <taxon>Stramenopiles</taxon>
        <taxon>Ochrophyta</taxon>
        <taxon>Bolidophyceae</taxon>
        <taxon>Parmales</taxon>
        <taxon>Triparmaceae</taxon>
        <taxon>Tetraparma</taxon>
    </lineage>
</organism>
<feature type="domain" description="UBC core" evidence="1">
    <location>
        <begin position="1"/>
        <end position="96"/>
    </location>
</feature>
<evidence type="ECO:0000259" key="1">
    <source>
        <dbReference type="PROSITE" id="PS50127"/>
    </source>
</evidence>
<accession>A0ABQ6MH45</accession>
<dbReference type="InterPro" id="IPR000608">
    <property type="entry name" value="UBC"/>
</dbReference>
<proteinExistence type="predicted"/>
<dbReference type="SUPFAM" id="SSF54495">
    <property type="entry name" value="UBC-like"/>
    <property type="match status" value="1"/>
</dbReference>
<dbReference type="PANTHER" id="PTHR24067">
    <property type="entry name" value="UBIQUITIN-CONJUGATING ENZYME E2"/>
    <property type="match status" value="1"/>
</dbReference>
<sequence>YRLKLTFPNSYPASPPSAYFLSPVPAHEHIYTNGDICLSLLGSGWRPNLTGQGIALAIQSMMMSAAKKSLPRDNAAHAGRRPGQEQTAWIYHDDSC</sequence>
<dbReference type="Gene3D" id="3.10.110.10">
    <property type="entry name" value="Ubiquitin Conjugating Enzyme"/>
    <property type="match status" value="1"/>
</dbReference>
<evidence type="ECO:0000313" key="3">
    <source>
        <dbReference type="Proteomes" id="UP001165060"/>
    </source>
</evidence>
<evidence type="ECO:0000313" key="2">
    <source>
        <dbReference type="EMBL" id="GMI26178.1"/>
    </source>
</evidence>
<comment type="caution">
    <text evidence="2">The sequence shown here is derived from an EMBL/GenBank/DDBJ whole genome shotgun (WGS) entry which is preliminary data.</text>
</comment>
<keyword evidence="3" id="KW-1185">Reference proteome</keyword>
<protein>
    <recommendedName>
        <fullName evidence="1">UBC core domain-containing protein</fullName>
    </recommendedName>
</protein>
<dbReference type="InterPro" id="IPR050113">
    <property type="entry name" value="Ub_conjugating_enzyme"/>
</dbReference>
<feature type="non-terminal residue" evidence="2">
    <location>
        <position position="1"/>
    </location>
</feature>
<dbReference type="Proteomes" id="UP001165060">
    <property type="component" value="Unassembled WGS sequence"/>
</dbReference>
<dbReference type="Pfam" id="PF00179">
    <property type="entry name" value="UQ_con"/>
    <property type="match status" value="1"/>
</dbReference>
<gene>
    <name evidence="2" type="ORF">TeGR_g12116</name>
</gene>